<name>A0A6G1LAA6_9PEZI</name>
<proteinExistence type="predicted"/>
<feature type="transmembrane region" description="Helical" evidence="1">
    <location>
        <begin position="51"/>
        <end position="71"/>
    </location>
</feature>
<evidence type="ECO:0000313" key="3">
    <source>
        <dbReference type="Proteomes" id="UP000799436"/>
    </source>
</evidence>
<keyword evidence="1" id="KW-0472">Membrane</keyword>
<keyword evidence="1" id="KW-1133">Transmembrane helix</keyword>
<keyword evidence="1" id="KW-0812">Transmembrane</keyword>
<gene>
    <name evidence="2" type="ORF">EJ03DRAFT_89118</name>
</gene>
<evidence type="ECO:0000256" key="1">
    <source>
        <dbReference type="SAM" id="Phobius"/>
    </source>
</evidence>
<dbReference type="EMBL" id="ML995832">
    <property type="protein sequence ID" value="KAF2769570.1"/>
    <property type="molecule type" value="Genomic_DNA"/>
</dbReference>
<keyword evidence="3" id="KW-1185">Reference proteome</keyword>
<dbReference type="AlphaFoldDB" id="A0A6G1LAA6"/>
<dbReference type="Proteomes" id="UP000799436">
    <property type="component" value="Unassembled WGS sequence"/>
</dbReference>
<accession>A0A6G1LAA6</accession>
<reference evidence="2" key="1">
    <citation type="journal article" date="2020" name="Stud. Mycol.">
        <title>101 Dothideomycetes genomes: a test case for predicting lifestyles and emergence of pathogens.</title>
        <authorList>
            <person name="Haridas S."/>
            <person name="Albert R."/>
            <person name="Binder M."/>
            <person name="Bloem J."/>
            <person name="Labutti K."/>
            <person name="Salamov A."/>
            <person name="Andreopoulos B."/>
            <person name="Baker S."/>
            <person name="Barry K."/>
            <person name="Bills G."/>
            <person name="Bluhm B."/>
            <person name="Cannon C."/>
            <person name="Castanera R."/>
            <person name="Culley D."/>
            <person name="Daum C."/>
            <person name="Ezra D."/>
            <person name="Gonzalez J."/>
            <person name="Henrissat B."/>
            <person name="Kuo A."/>
            <person name="Liang C."/>
            <person name="Lipzen A."/>
            <person name="Lutzoni F."/>
            <person name="Magnuson J."/>
            <person name="Mondo S."/>
            <person name="Nolan M."/>
            <person name="Ohm R."/>
            <person name="Pangilinan J."/>
            <person name="Park H.-J."/>
            <person name="Ramirez L."/>
            <person name="Alfaro M."/>
            <person name="Sun H."/>
            <person name="Tritt A."/>
            <person name="Yoshinaga Y."/>
            <person name="Zwiers L.-H."/>
            <person name="Turgeon B."/>
            <person name="Goodwin S."/>
            <person name="Spatafora J."/>
            <person name="Crous P."/>
            <person name="Grigoriev I."/>
        </authorList>
    </citation>
    <scope>NUCLEOTIDE SEQUENCE</scope>
    <source>
        <strain evidence="2">CBS 116005</strain>
    </source>
</reference>
<protein>
    <submittedName>
        <fullName evidence="2">Uncharacterized protein</fullName>
    </submittedName>
</protein>
<organism evidence="2 3">
    <name type="scientific">Teratosphaeria nubilosa</name>
    <dbReference type="NCBI Taxonomy" id="161662"/>
    <lineage>
        <taxon>Eukaryota</taxon>
        <taxon>Fungi</taxon>
        <taxon>Dikarya</taxon>
        <taxon>Ascomycota</taxon>
        <taxon>Pezizomycotina</taxon>
        <taxon>Dothideomycetes</taxon>
        <taxon>Dothideomycetidae</taxon>
        <taxon>Mycosphaerellales</taxon>
        <taxon>Teratosphaeriaceae</taxon>
        <taxon>Teratosphaeria</taxon>
    </lineage>
</organism>
<sequence>MATNQAPASFRIQSLRIITSKSDHCTCFCCIIYVQYCGFGCLPKPVDSCRVPPYACAAVFLKLTGIFLLLLKKHTQHNTTIPQSNAVGYIT</sequence>
<evidence type="ECO:0000313" key="2">
    <source>
        <dbReference type="EMBL" id="KAF2769570.1"/>
    </source>
</evidence>